<reference evidence="4 5" key="1">
    <citation type="submission" date="2019-03" db="EMBL/GenBank/DDBJ databases">
        <authorList>
            <person name="Gaulin E."/>
            <person name="Dumas B."/>
        </authorList>
    </citation>
    <scope>NUCLEOTIDE SEQUENCE [LARGE SCALE GENOMIC DNA]</scope>
    <source>
        <strain evidence="4">CBS 568.67</strain>
    </source>
</reference>
<feature type="region of interest" description="Disordered" evidence="1">
    <location>
        <begin position="106"/>
        <end position="149"/>
    </location>
</feature>
<keyword evidence="2" id="KW-0472">Membrane</keyword>
<dbReference type="EMBL" id="VJMH01005534">
    <property type="protein sequence ID" value="KAF0694870.1"/>
    <property type="molecule type" value="Genomic_DNA"/>
</dbReference>
<organism evidence="4 5">
    <name type="scientific">Aphanomyces stellatus</name>
    <dbReference type="NCBI Taxonomy" id="120398"/>
    <lineage>
        <taxon>Eukaryota</taxon>
        <taxon>Sar</taxon>
        <taxon>Stramenopiles</taxon>
        <taxon>Oomycota</taxon>
        <taxon>Saprolegniomycetes</taxon>
        <taxon>Saprolegniales</taxon>
        <taxon>Verrucalvaceae</taxon>
        <taxon>Aphanomyces</taxon>
    </lineage>
</organism>
<accession>A0A485L1X6</accession>
<proteinExistence type="predicted"/>
<evidence type="ECO:0000313" key="4">
    <source>
        <dbReference type="EMBL" id="VFT91095.1"/>
    </source>
</evidence>
<evidence type="ECO:0000313" key="5">
    <source>
        <dbReference type="Proteomes" id="UP000332933"/>
    </source>
</evidence>
<dbReference type="OrthoDB" id="167685at2759"/>
<dbReference type="PROSITE" id="PS51257">
    <property type="entry name" value="PROKAR_LIPOPROTEIN"/>
    <property type="match status" value="1"/>
</dbReference>
<evidence type="ECO:0000313" key="3">
    <source>
        <dbReference type="EMBL" id="KAF0694870.1"/>
    </source>
</evidence>
<protein>
    <submittedName>
        <fullName evidence="4">Aste57867_14270 protein</fullName>
    </submittedName>
</protein>
<gene>
    <name evidence="4" type="primary">Aste57867_14270</name>
    <name evidence="3" type="ORF">As57867_014219</name>
    <name evidence="4" type="ORF">ASTE57867_14270</name>
</gene>
<reference evidence="3" key="2">
    <citation type="submission" date="2019-06" db="EMBL/GenBank/DDBJ databases">
        <title>Genomics analysis of Aphanomyces spp. identifies a new class of oomycete effector associated with host adaptation.</title>
        <authorList>
            <person name="Gaulin E."/>
        </authorList>
    </citation>
    <scope>NUCLEOTIDE SEQUENCE</scope>
    <source>
        <strain evidence="3">CBS 578.67</strain>
    </source>
</reference>
<keyword evidence="2" id="KW-0812">Transmembrane</keyword>
<keyword evidence="2" id="KW-1133">Transmembrane helix</keyword>
<dbReference type="EMBL" id="CAADRA010005555">
    <property type="protein sequence ID" value="VFT91095.1"/>
    <property type="molecule type" value="Genomic_DNA"/>
</dbReference>
<dbReference type="Proteomes" id="UP000332933">
    <property type="component" value="Unassembled WGS sequence"/>
</dbReference>
<name>A0A485L1X6_9STRA</name>
<evidence type="ECO:0000256" key="1">
    <source>
        <dbReference type="SAM" id="MobiDB-lite"/>
    </source>
</evidence>
<dbReference type="AlphaFoldDB" id="A0A485L1X6"/>
<keyword evidence="5" id="KW-1185">Reference proteome</keyword>
<sequence>MVPHAGKTRAQVTASIAMASLLTGCCKNIERKTDTIADLIDELLSLEIELQDGHTLAKEDPDKGEDVLQVYVRFLDRRDALIAELKKEDMPVPWQLRMKVDDFEQSLKERKKRESGDMPTSPKMPSASSKTTDGGDDDDEHYYEDPPADPTTETTFLIGAAPLIVTLVVVAIGVYIKVYQVDH</sequence>
<evidence type="ECO:0000256" key="2">
    <source>
        <dbReference type="SAM" id="Phobius"/>
    </source>
</evidence>
<feature type="compositionally biased region" description="Basic and acidic residues" evidence="1">
    <location>
        <begin position="106"/>
        <end position="116"/>
    </location>
</feature>
<feature type="transmembrane region" description="Helical" evidence="2">
    <location>
        <begin position="156"/>
        <end position="176"/>
    </location>
</feature>